<evidence type="ECO:0000313" key="1">
    <source>
        <dbReference type="EMBL" id="RXK48274.1"/>
    </source>
</evidence>
<dbReference type="GO" id="GO:0016740">
    <property type="term" value="F:transferase activity"/>
    <property type="evidence" value="ECO:0007669"/>
    <property type="project" value="UniProtKB-KW"/>
</dbReference>
<organism evidence="1 2">
    <name type="scientific">Aquirufa rosea</name>
    <dbReference type="NCBI Taxonomy" id="2509241"/>
    <lineage>
        <taxon>Bacteria</taxon>
        <taxon>Pseudomonadati</taxon>
        <taxon>Bacteroidota</taxon>
        <taxon>Cytophagia</taxon>
        <taxon>Cytophagales</taxon>
        <taxon>Flectobacillaceae</taxon>
        <taxon>Aquirufa</taxon>
    </lineage>
</organism>
<reference evidence="1 2" key="1">
    <citation type="submission" date="2019-01" db="EMBL/GenBank/DDBJ databases">
        <title>Cytophagaceae bacterium strain CAR-16.</title>
        <authorList>
            <person name="Chen W.-M."/>
        </authorList>
    </citation>
    <scope>NUCLEOTIDE SEQUENCE [LARGE SCALE GENOMIC DNA]</scope>
    <source>
        <strain evidence="1 2">CAR-16</strain>
    </source>
</reference>
<accession>A0A4Q1BYS8</accession>
<dbReference type="Gene3D" id="3.40.50.2000">
    <property type="entry name" value="Glycogen Phosphorylase B"/>
    <property type="match status" value="1"/>
</dbReference>
<dbReference type="SUPFAM" id="SSF53756">
    <property type="entry name" value="UDP-Glycosyltransferase/glycogen phosphorylase"/>
    <property type="match status" value="1"/>
</dbReference>
<proteinExistence type="predicted"/>
<keyword evidence="2" id="KW-1185">Reference proteome</keyword>
<evidence type="ECO:0000313" key="2">
    <source>
        <dbReference type="Proteomes" id="UP000289455"/>
    </source>
</evidence>
<dbReference type="RefSeq" id="WP_129027504.1">
    <property type="nucleotide sequence ID" value="NZ_SDHY01000005.1"/>
</dbReference>
<dbReference type="Proteomes" id="UP000289455">
    <property type="component" value="Unassembled WGS sequence"/>
</dbReference>
<name>A0A4Q1BYS8_9BACT</name>
<keyword evidence="1" id="KW-0808">Transferase</keyword>
<sequence length="389" mass="45104">MKKALVASLPDPSGNPRPNRAIKLLYNMGFEVHTLSPRLKYKMKEVTLTFEINPSEISNSFKIFRRLLLLINSLAGIFKLGISFFHKTYSLIWKIKDQEERLKNEYYNLIIVEDLTLLPFFVKNYTNKSKIILDAREYYPKEMEGSFYFRHIVAPEKRHLCKLLLKKIDGFYTVSNGLAELFEREFSIRPEVIRSTPYYNKVKYKPIKDFPVKLVHHGVANRDRLLENMIFVLAGLEGRYTLDFYLTGDENYIRELKVLGHKSKNVNFHDPVPFSEINEMLCSYDIGFYFLVPAGFNTKFNLPNKFFEFIQAGLGVVIGPSPEMSLIAQEFGVGIISDDFTVQSMIKTLKSKSLKDLNLIKNNSIEVALQLSWETESKKLESIIKNLMV</sequence>
<gene>
    <name evidence="1" type="ORF">ESB04_09530</name>
</gene>
<dbReference type="OrthoDB" id="9813214at2"/>
<dbReference type="EMBL" id="SDHY01000005">
    <property type="protein sequence ID" value="RXK48274.1"/>
    <property type="molecule type" value="Genomic_DNA"/>
</dbReference>
<protein>
    <submittedName>
        <fullName evidence="1">Glycosyltransferase</fullName>
    </submittedName>
</protein>
<comment type="caution">
    <text evidence="1">The sequence shown here is derived from an EMBL/GenBank/DDBJ whole genome shotgun (WGS) entry which is preliminary data.</text>
</comment>
<dbReference type="AlphaFoldDB" id="A0A4Q1BYS8"/>